<dbReference type="PANTHER" id="PTHR30373:SF8">
    <property type="entry name" value="BLL7265 PROTEIN"/>
    <property type="match status" value="1"/>
</dbReference>
<keyword evidence="3" id="KW-1185">Reference proteome</keyword>
<gene>
    <name evidence="2" type="ORF">GCM10009096_11300</name>
</gene>
<feature type="transmembrane region" description="Helical" evidence="1">
    <location>
        <begin position="48"/>
        <end position="70"/>
    </location>
</feature>
<proteinExistence type="predicted"/>
<name>A0ABN1AAY4_9SPHN</name>
<sequence length="228" mass="25517">MKKVNQLSEAEHKLVTAAVSEAEKSTDGEIVTIVTDLSDKYHDAGLQWAIGITFFFLSTLAIFPAFYQSLIRGLFGGWEQDLTTAGEQMAILFIASVTLFLVMRYLFAWMPLRLLVTPKSTKQRRVRRRAIDFFKVGAERRTMGLTGILIYVSLKEHRAEIVADDAIAEKVSPEVWGEAMVALIDEVRAGRPGEGMAAAVRHVGVVLKEHFPKTDKNPNELPDRLIEL</sequence>
<dbReference type="EMBL" id="BAAAEM010000002">
    <property type="protein sequence ID" value="GAA0471984.1"/>
    <property type="molecule type" value="Genomic_DNA"/>
</dbReference>
<feature type="transmembrane region" description="Helical" evidence="1">
    <location>
        <begin position="90"/>
        <end position="116"/>
    </location>
</feature>
<dbReference type="Gene3D" id="3.10.310.50">
    <property type="match status" value="1"/>
</dbReference>
<keyword evidence="1" id="KW-0812">Transmembrane</keyword>
<organism evidence="2 3">
    <name type="scientific">Parasphingorhabdus litoris</name>
    <dbReference type="NCBI Taxonomy" id="394733"/>
    <lineage>
        <taxon>Bacteria</taxon>
        <taxon>Pseudomonadati</taxon>
        <taxon>Pseudomonadota</taxon>
        <taxon>Alphaproteobacteria</taxon>
        <taxon>Sphingomonadales</taxon>
        <taxon>Sphingomonadaceae</taxon>
        <taxon>Parasphingorhabdus</taxon>
    </lineage>
</organism>
<reference evidence="2 3" key="1">
    <citation type="journal article" date="2019" name="Int. J. Syst. Evol. Microbiol.">
        <title>The Global Catalogue of Microorganisms (GCM) 10K type strain sequencing project: providing services to taxonomists for standard genome sequencing and annotation.</title>
        <authorList>
            <consortium name="The Broad Institute Genomics Platform"/>
            <consortium name="The Broad Institute Genome Sequencing Center for Infectious Disease"/>
            <person name="Wu L."/>
            <person name="Ma J."/>
        </authorList>
    </citation>
    <scope>NUCLEOTIDE SEQUENCE [LARGE SCALE GENOMIC DNA]</scope>
    <source>
        <strain evidence="2 3">JCM 14162</strain>
    </source>
</reference>
<evidence type="ECO:0000313" key="2">
    <source>
        <dbReference type="EMBL" id="GAA0471984.1"/>
    </source>
</evidence>
<keyword evidence="1" id="KW-1133">Transmembrane helix</keyword>
<accession>A0ABN1AAY4</accession>
<evidence type="ECO:0000256" key="1">
    <source>
        <dbReference type="SAM" id="Phobius"/>
    </source>
</evidence>
<protein>
    <submittedName>
        <fullName evidence="2">TPM domain-containing protein</fullName>
    </submittedName>
</protein>
<dbReference type="Proteomes" id="UP001500713">
    <property type="component" value="Unassembled WGS sequence"/>
</dbReference>
<evidence type="ECO:0000313" key="3">
    <source>
        <dbReference type="Proteomes" id="UP001500713"/>
    </source>
</evidence>
<keyword evidence="1" id="KW-0472">Membrane</keyword>
<comment type="caution">
    <text evidence="2">The sequence shown here is derived from an EMBL/GenBank/DDBJ whole genome shotgun (WGS) entry which is preliminary data.</text>
</comment>
<dbReference type="RefSeq" id="WP_229956327.1">
    <property type="nucleotide sequence ID" value="NZ_BAAAEM010000002.1"/>
</dbReference>
<dbReference type="PANTHER" id="PTHR30373">
    <property type="entry name" value="UPF0603 PROTEIN YGCG"/>
    <property type="match status" value="1"/>
</dbReference>